<feature type="compositionally biased region" description="Polar residues" evidence="8">
    <location>
        <begin position="523"/>
        <end position="535"/>
    </location>
</feature>
<feature type="compositionally biased region" description="Low complexity" evidence="8">
    <location>
        <begin position="536"/>
        <end position="551"/>
    </location>
</feature>
<dbReference type="InParanoid" id="A0A7C8MUB4"/>
<feature type="compositionally biased region" description="Low complexity" evidence="8">
    <location>
        <begin position="984"/>
        <end position="993"/>
    </location>
</feature>
<feature type="compositionally biased region" description="Pro residues" evidence="8">
    <location>
        <begin position="142"/>
        <end position="151"/>
    </location>
</feature>
<keyword evidence="3" id="KW-0963">Cytoplasm</keyword>
<feature type="region of interest" description="Disordered" evidence="8">
    <location>
        <begin position="588"/>
        <end position="874"/>
    </location>
</feature>
<evidence type="ECO:0000256" key="5">
    <source>
        <dbReference type="ARBA" id="ARBA00022553"/>
    </source>
</evidence>
<feature type="region of interest" description="Disordered" evidence="8">
    <location>
        <begin position="963"/>
        <end position="1008"/>
    </location>
</feature>
<dbReference type="SUPFAM" id="SSF101489">
    <property type="entry name" value="Eukaryotic initiation factor 4f subunit eIF4g, eIF4e-binding domain"/>
    <property type="match status" value="1"/>
</dbReference>
<feature type="compositionally biased region" description="Basic and acidic residues" evidence="8">
    <location>
        <begin position="698"/>
        <end position="717"/>
    </location>
</feature>
<dbReference type="SMART" id="SM00543">
    <property type="entry name" value="MIF4G"/>
    <property type="match status" value="1"/>
</dbReference>
<feature type="region of interest" description="Disordered" evidence="8">
    <location>
        <begin position="1"/>
        <end position="316"/>
    </location>
</feature>
<comment type="caution">
    <text evidence="10">The sequence shown here is derived from an EMBL/GenBank/DDBJ whole genome shotgun (WGS) entry which is preliminary data.</text>
</comment>
<feature type="compositionally biased region" description="Polar residues" evidence="8">
    <location>
        <begin position="1049"/>
        <end position="1068"/>
    </location>
</feature>
<dbReference type="PANTHER" id="PTHR23253:SF9">
    <property type="entry name" value="EUKARYOTIC TRANSLATION INITIATION FACTOR 4 GAMMA 2"/>
    <property type="match status" value="1"/>
</dbReference>
<dbReference type="Gene3D" id="1.25.40.180">
    <property type="match status" value="1"/>
</dbReference>
<dbReference type="FunFam" id="1.25.40.180:FF:000020">
    <property type="entry name" value="Eukaryotic translation initiation factor subunit"/>
    <property type="match status" value="1"/>
</dbReference>
<accession>A0A7C8MUB4</accession>
<feature type="compositionally biased region" description="Low complexity" evidence="8">
    <location>
        <begin position="604"/>
        <end position="619"/>
    </location>
</feature>
<evidence type="ECO:0000256" key="8">
    <source>
        <dbReference type="SAM" id="MobiDB-lite"/>
    </source>
</evidence>
<dbReference type="InterPro" id="IPR016024">
    <property type="entry name" value="ARM-type_fold"/>
</dbReference>
<name>A0A7C8MUB4_9PEZI</name>
<feature type="compositionally biased region" description="Low complexity" evidence="8">
    <location>
        <begin position="1470"/>
        <end position="1479"/>
    </location>
</feature>
<reference evidence="10 11" key="1">
    <citation type="submission" date="2019-12" db="EMBL/GenBank/DDBJ databases">
        <title>Draft genome sequence of the ascomycete Xylaria multiplex DSM 110363.</title>
        <authorList>
            <person name="Buettner E."/>
            <person name="Kellner H."/>
        </authorList>
    </citation>
    <scope>NUCLEOTIDE SEQUENCE [LARGE SCALE GENOMIC DNA]</scope>
    <source>
        <strain evidence="10 11">DSM 110363</strain>
    </source>
</reference>
<dbReference type="PANTHER" id="PTHR23253">
    <property type="entry name" value="EUKARYOTIC TRANSLATION INITIATION FACTOR 4 GAMMA"/>
    <property type="match status" value="1"/>
</dbReference>
<feature type="region of interest" description="Disordered" evidence="8">
    <location>
        <begin position="1025"/>
        <end position="1080"/>
    </location>
</feature>
<feature type="compositionally biased region" description="Basic and acidic residues" evidence="8">
    <location>
        <begin position="367"/>
        <end position="380"/>
    </location>
</feature>
<sequence length="1553" mass="165168">MTSKDSQESANPASNNNAGPAATSYASAAGAAKKPSSTPVVATGSNPPVVAAGSSAPASNHAKSSSVSPMNGRPNIMPAVPVPAVAHGTSTVNGQAEHSRKSSVTMSANGPNSYSTNGTSAGAKPGIQFGYQDSPSASHSTPQPPSAPVPIPGANGRPTTEPRHSPSPIPQPSASGGRPRSGAAPASSTLAFGSFDNDRSHMRTPSASQDPTTLGPQHTPHIRRGSNVSDISNHAGPQPGGMNRGNFSGGSRGGRAYSGGGYNAPAGYPPTFNNHNRGQQGNQGRGGMPPNFGGNGRQPNFGTPPQQNRSPAMAAAIPQQIPNISQQIPGYYYQPPIPNQVHHQLFPSSSQQPYERAQPKQKKKGPRRDGEKYSNPHRRTEAFRHDYHVRPRRYSRRLDPQIGMIDERRHIGQVLVDNIDGSSASDPPIISLSQNFPIQPPMTQDMGHLDLSPESGNFDRLLTSVKQNYYQPPYDPRGAMQGMPPMQPVHSYPGYPNMHTPSSPMPPYSQPGFVQAAYPPTHQPMSRSNSSQISDQRPASSASQSQAPVAQGTPQQQAAQLKPVVAQSPFTRPIKRSAAITIKNEAGEAIDLKNLKPAPPASPAPTSQQSRTPPVVSSTPTPPPKASTPKSFVSAHGRTDSTSNSKTAEEKRTEFMTKVQQTATSDKPKEGDEVKASSDKAAPEVPQTDVAAQADGKAAVDVKEGIDEKKTTGKETNEIAVTEPPTSKTSDQAQEEDDLERIIREMEEADALREQAEEDRRVKKLAEAAAKKKAEEESRVTNAAENDRKLREQEREMERLEEEKERKRAAARAGASEGDAESLKKKLNSTDVDAKETSSSVNEVAGKLASVNLGDKQPSNTGAKASPSGRAPKPQALNLAQLNNKAVEPPQPSAALQSLKTARLLDVIKTDIYPPGIHSPNPALNAAVAKKGTSFKYDSAFLLQFKAVFTEQPSLDFHQQVKSLIGDGDGGRSTSNRSGGGSGRQSTRGSTSSFPMGSFGAGGVQQQLPAGTTSAQRFEMSNKAMSTRPGMNPMASFQRPGGAFGSGGSQMSRTPSSNMGNMPHSPRQSSRRNASKPNTLNAKAEAQAAKNMPLTQGLKIEALQISSSGWKPLSIGKATPPSSNLSGAALMDPAMVQRKVKAALNKMTPENFERISDQILEIAAQSKEETDGRTLRQVIQLTFEKATDEAHWASMYAKFCKKMLETMSSDIRDENIKDRAGNVVSGGALFRKYLLNRCQEEFERGWQVQLPEPKEGGDKKAAAAALLSDEYYLAAAAKRRGLGLVQFIGELYKLGMLTERIMHECVRKLVDYSGIPDEAEVESLCKLLRTIGGNLDAAEKGKPMMDAYFQRIQSMIDLPGLPSRLQFMLMDVVDLRKANWVSKEANKGPKTLDEVRAEAEALAAQKAVEAARSNQRGGGRAQLGRGDARHPGAFPQSAPNQVGIDDLRRLKGGASRPSSTNLTLGPMSMLNSRSNSGRRLGPGGSLSRGADDSGASSRTGTPPVRETPTSTNSFGLLANMDSEHPGSPPSAAASPALAKATPETSAGTEKGGN</sequence>
<proteinExistence type="inferred from homology"/>
<evidence type="ECO:0000256" key="6">
    <source>
        <dbReference type="ARBA" id="ARBA00022884"/>
    </source>
</evidence>
<feature type="compositionally biased region" description="Basic and acidic residues" evidence="8">
    <location>
        <begin position="740"/>
        <end position="808"/>
    </location>
</feature>
<evidence type="ECO:0000259" key="9">
    <source>
        <dbReference type="SMART" id="SM00543"/>
    </source>
</evidence>
<feature type="region of interest" description="Disordered" evidence="8">
    <location>
        <begin position="469"/>
        <end position="574"/>
    </location>
</feature>
<keyword evidence="11" id="KW-1185">Reference proteome</keyword>
<dbReference type="InterPro" id="IPR022745">
    <property type="entry name" value="eIF4G1_eIF4E-bd"/>
</dbReference>
<evidence type="ECO:0000313" key="11">
    <source>
        <dbReference type="Proteomes" id="UP000481858"/>
    </source>
</evidence>
<dbReference type="FunCoup" id="A0A7C8MUB4">
    <property type="interactions" value="595"/>
</dbReference>
<evidence type="ECO:0000256" key="7">
    <source>
        <dbReference type="ARBA" id="ARBA00022917"/>
    </source>
</evidence>
<comment type="similarity">
    <text evidence="2">Belongs to the eukaryotic initiation factor 4G family.</text>
</comment>
<dbReference type="Gene3D" id="1.20.970.30">
    <property type="entry name" value="eIF4G, eIF4E-binding domain"/>
    <property type="match status" value="1"/>
</dbReference>
<evidence type="ECO:0000256" key="4">
    <source>
        <dbReference type="ARBA" id="ARBA00022540"/>
    </source>
</evidence>
<keyword evidence="4" id="KW-0396">Initiation factor</keyword>
<feature type="compositionally biased region" description="Basic and acidic residues" evidence="8">
    <location>
        <begin position="666"/>
        <end position="682"/>
    </location>
</feature>
<feature type="compositionally biased region" description="Polar residues" evidence="8">
    <location>
        <begin position="88"/>
        <end position="120"/>
    </location>
</feature>
<dbReference type="Proteomes" id="UP000481858">
    <property type="component" value="Unassembled WGS sequence"/>
</dbReference>
<keyword evidence="7" id="KW-0648">Protein biosynthesis</keyword>
<dbReference type="GO" id="GO:0003729">
    <property type="term" value="F:mRNA binding"/>
    <property type="evidence" value="ECO:0007669"/>
    <property type="project" value="TreeGrafter"/>
</dbReference>
<dbReference type="Pfam" id="PF12152">
    <property type="entry name" value="eIF_4G1"/>
    <property type="match status" value="1"/>
</dbReference>
<feature type="domain" description="MIF4G" evidence="9">
    <location>
        <begin position="1137"/>
        <end position="1379"/>
    </location>
</feature>
<feature type="compositionally biased region" description="Low complexity" evidence="8">
    <location>
        <begin position="9"/>
        <end position="38"/>
    </location>
</feature>
<dbReference type="GO" id="GO:0010494">
    <property type="term" value="C:cytoplasmic stress granule"/>
    <property type="evidence" value="ECO:0007669"/>
    <property type="project" value="UniProtKB-ARBA"/>
</dbReference>
<feature type="compositionally biased region" description="Polar residues" evidence="8">
    <location>
        <begin position="131"/>
        <end position="141"/>
    </location>
</feature>
<dbReference type="InterPro" id="IPR036211">
    <property type="entry name" value="eIF4G_eIF4E-bd_sf"/>
</dbReference>
<evidence type="ECO:0000256" key="1">
    <source>
        <dbReference type="ARBA" id="ARBA00004496"/>
    </source>
</evidence>
<dbReference type="Pfam" id="PF02854">
    <property type="entry name" value="MIF4G"/>
    <property type="match status" value="1"/>
</dbReference>
<feature type="compositionally biased region" description="Low complexity" evidence="8">
    <location>
        <begin position="1529"/>
        <end position="1542"/>
    </location>
</feature>
<comment type="subcellular location">
    <subcellularLocation>
        <location evidence="1">Cytoplasm</location>
    </subcellularLocation>
</comment>
<feature type="compositionally biased region" description="Polar residues" evidence="8">
    <location>
        <begin position="297"/>
        <end position="310"/>
    </location>
</feature>
<feature type="compositionally biased region" description="Low complexity" evidence="8">
    <location>
        <begin position="45"/>
        <end position="60"/>
    </location>
</feature>
<feature type="region of interest" description="Disordered" evidence="8">
    <location>
        <begin position="328"/>
        <end position="380"/>
    </location>
</feature>
<feature type="region of interest" description="Disordered" evidence="8">
    <location>
        <begin position="1407"/>
        <end position="1553"/>
    </location>
</feature>
<evidence type="ECO:0000256" key="2">
    <source>
        <dbReference type="ARBA" id="ARBA00005775"/>
    </source>
</evidence>
<dbReference type="OrthoDB" id="514777at2759"/>
<organism evidence="10 11">
    <name type="scientific">Xylaria multiplex</name>
    <dbReference type="NCBI Taxonomy" id="323545"/>
    <lineage>
        <taxon>Eukaryota</taxon>
        <taxon>Fungi</taxon>
        <taxon>Dikarya</taxon>
        <taxon>Ascomycota</taxon>
        <taxon>Pezizomycotina</taxon>
        <taxon>Sordariomycetes</taxon>
        <taxon>Xylariomycetidae</taxon>
        <taxon>Xylariales</taxon>
        <taxon>Xylariaceae</taxon>
        <taxon>Xylaria</taxon>
    </lineage>
</organism>
<protein>
    <recommendedName>
        <fullName evidence="9">MIF4G domain-containing protein</fullName>
    </recommendedName>
</protein>
<feature type="compositionally biased region" description="Low complexity" evidence="8">
    <location>
        <begin position="263"/>
        <end position="280"/>
    </location>
</feature>
<evidence type="ECO:0000313" key="10">
    <source>
        <dbReference type="EMBL" id="KAF2970588.1"/>
    </source>
</evidence>
<keyword evidence="6" id="KW-0694">RNA-binding</keyword>
<feature type="compositionally biased region" description="Polar residues" evidence="8">
    <location>
        <begin position="203"/>
        <end position="216"/>
    </location>
</feature>
<dbReference type="GO" id="GO:0016281">
    <property type="term" value="C:eukaryotic translation initiation factor 4F complex"/>
    <property type="evidence" value="ECO:0007669"/>
    <property type="project" value="TreeGrafter"/>
</dbReference>
<gene>
    <name evidence="10" type="ORF">GQX73_g2966</name>
</gene>
<dbReference type="InterPro" id="IPR003890">
    <property type="entry name" value="MIF4G-like_typ-3"/>
</dbReference>
<dbReference type="GO" id="GO:0003743">
    <property type="term" value="F:translation initiation factor activity"/>
    <property type="evidence" value="ECO:0007669"/>
    <property type="project" value="UniProtKB-KW"/>
</dbReference>
<feature type="compositionally biased region" description="Gly residues" evidence="8">
    <location>
        <begin position="238"/>
        <end position="262"/>
    </location>
</feature>
<keyword evidence="5" id="KW-0597">Phosphoprotein</keyword>
<dbReference type="SUPFAM" id="SSF48371">
    <property type="entry name" value="ARM repeat"/>
    <property type="match status" value="1"/>
</dbReference>
<dbReference type="EMBL" id="WUBL01000021">
    <property type="protein sequence ID" value="KAF2970588.1"/>
    <property type="molecule type" value="Genomic_DNA"/>
</dbReference>
<evidence type="ECO:0000256" key="3">
    <source>
        <dbReference type="ARBA" id="ARBA00022490"/>
    </source>
</evidence>